<keyword evidence="3" id="KW-1185">Reference proteome</keyword>
<organism evidence="2 3">
    <name type="scientific">Aspergillus tamarii</name>
    <dbReference type="NCBI Taxonomy" id="41984"/>
    <lineage>
        <taxon>Eukaryota</taxon>
        <taxon>Fungi</taxon>
        <taxon>Dikarya</taxon>
        <taxon>Ascomycota</taxon>
        <taxon>Pezizomycotina</taxon>
        <taxon>Eurotiomycetes</taxon>
        <taxon>Eurotiomycetidae</taxon>
        <taxon>Eurotiales</taxon>
        <taxon>Aspergillaceae</taxon>
        <taxon>Aspergillus</taxon>
        <taxon>Aspergillus subgen. Circumdati</taxon>
    </lineage>
</organism>
<gene>
    <name evidence="2" type="ORF">BDV40DRAFT_300657</name>
</gene>
<dbReference type="InterPro" id="IPR052895">
    <property type="entry name" value="HetReg/Transcr_Mod"/>
</dbReference>
<evidence type="ECO:0000313" key="2">
    <source>
        <dbReference type="EMBL" id="KAE8162165.1"/>
    </source>
</evidence>
<evidence type="ECO:0000259" key="1">
    <source>
        <dbReference type="Pfam" id="PF06985"/>
    </source>
</evidence>
<dbReference type="PANTHER" id="PTHR24148:SF73">
    <property type="entry name" value="HET DOMAIN PROTEIN (AFU_ORTHOLOGUE AFUA_8G01020)"/>
    <property type="match status" value="1"/>
</dbReference>
<sequence length="398" mass="45943">MPQQRLNIKGRKSRNDRAFQYEPLDPAKRKIRLFELWPGNPGSKVVGRLFNVSLDEIPSFEALSYTWGPPQPTYNISINGHRIFPMRRNLRKALDDLRQPDKSLVLWKNAIYINQPNNAKKTHQTKLMRSIYSSAQVVCAWLDHSVQPMDVSFEDLARFGKIIELDGYDPSYWGRWLHQVLGSNILHARADRLLGSQLHHQQSNDGMTHFEITRRYLCSSLPQIFLQAAGLNMTDPRDRAYGILELALDTDESKVRVGYAAPVIEIYLQLLSLFIDRHKSIGFLCFSDRGPYHAASRGDDFQTWMPHQFVRWSQVNASRACGSITARNASIDLEIRILYAQGLLVDTIGFIGPMETFYELPILEWYQILEEHYGRLWPEDAGHEPPYERVDVTMLLRG</sequence>
<accession>A0A5N6UU45</accession>
<proteinExistence type="predicted"/>
<dbReference type="Pfam" id="PF06985">
    <property type="entry name" value="HET"/>
    <property type="match status" value="1"/>
</dbReference>
<dbReference type="AlphaFoldDB" id="A0A5N6UU45"/>
<dbReference type="InterPro" id="IPR010730">
    <property type="entry name" value="HET"/>
</dbReference>
<dbReference type="OrthoDB" id="2157530at2759"/>
<reference evidence="2 3" key="1">
    <citation type="submission" date="2019-04" db="EMBL/GenBank/DDBJ databases">
        <title>Friends and foes A comparative genomics study of 23 Aspergillus species from section Flavi.</title>
        <authorList>
            <consortium name="DOE Joint Genome Institute"/>
            <person name="Kjaerbolling I."/>
            <person name="Vesth T."/>
            <person name="Frisvad J.C."/>
            <person name="Nybo J.L."/>
            <person name="Theobald S."/>
            <person name="Kildgaard S."/>
            <person name="Isbrandt T."/>
            <person name="Kuo A."/>
            <person name="Sato A."/>
            <person name="Lyhne E.K."/>
            <person name="Kogle M.E."/>
            <person name="Wiebenga A."/>
            <person name="Kun R.S."/>
            <person name="Lubbers R.J."/>
            <person name="Makela M.R."/>
            <person name="Barry K."/>
            <person name="Chovatia M."/>
            <person name="Clum A."/>
            <person name="Daum C."/>
            <person name="Haridas S."/>
            <person name="He G."/>
            <person name="LaButti K."/>
            <person name="Lipzen A."/>
            <person name="Mondo S."/>
            <person name="Riley R."/>
            <person name="Salamov A."/>
            <person name="Simmons B.A."/>
            <person name="Magnuson J.K."/>
            <person name="Henrissat B."/>
            <person name="Mortensen U.H."/>
            <person name="Larsen T.O."/>
            <person name="Devries R.P."/>
            <person name="Grigoriev I.V."/>
            <person name="Machida M."/>
            <person name="Baker S.E."/>
            <person name="Andersen M.R."/>
        </authorList>
    </citation>
    <scope>NUCLEOTIDE SEQUENCE [LARGE SCALE GENOMIC DNA]</scope>
    <source>
        <strain evidence="2 3">CBS 117626</strain>
    </source>
</reference>
<protein>
    <submittedName>
        <fullName evidence="2">Heterokaryon incompatibility protein-domain-containing protein</fullName>
    </submittedName>
</protein>
<feature type="domain" description="Heterokaryon incompatibility" evidence="1">
    <location>
        <begin position="60"/>
        <end position="146"/>
    </location>
</feature>
<dbReference type="Proteomes" id="UP000326950">
    <property type="component" value="Unassembled WGS sequence"/>
</dbReference>
<name>A0A5N6UU45_ASPTM</name>
<evidence type="ECO:0000313" key="3">
    <source>
        <dbReference type="Proteomes" id="UP000326950"/>
    </source>
</evidence>
<dbReference type="PANTHER" id="PTHR24148">
    <property type="entry name" value="ANKYRIN REPEAT DOMAIN-CONTAINING PROTEIN 39 HOMOLOG-RELATED"/>
    <property type="match status" value="1"/>
</dbReference>
<dbReference type="EMBL" id="ML738632">
    <property type="protein sequence ID" value="KAE8162165.1"/>
    <property type="molecule type" value="Genomic_DNA"/>
</dbReference>